<feature type="compositionally biased region" description="Basic and acidic residues" evidence="11">
    <location>
        <begin position="176"/>
        <end position="186"/>
    </location>
</feature>
<dbReference type="InParanoid" id="A0A0H2RSU9"/>
<evidence type="ECO:0000256" key="4">
    <source>
        <dbReference type="ARBA" id="ARBA00022490"/>
    </source>
</evidence>
<evidence type="ECO:0000256" key="12">
    <source>
        <dbReference type="SAM" id="Phobius"/>
    </source>
</evidence>
<dbReference type="EMBL" id="KQ085976">
    <property type="protein sequence ID" value="KLO12523.1"/>
    <property type="molecule type" value="Genomic_DNA"/>
</dbReference>
<dbReference type="STRING" id="27342.A0A0H2RSU9"/>
<reference evidence="13 14" key="1">
    <citation type="submission" date="2015-04" db="EMBL/GenBank/DDBJ databases">
        <title>Complete genome sequence of Schizopora paradoxa KUC8140, a cosmopolitan wood degrader in East Asia.</title>
        <authorList>
            <consortium name="DOE Joint Genome Institute"/>
            <person name="Min B."/>
            <person name="Park H."/>
            <person name="Jang Y."/>
            <person name="Kim J.-J."/>
            <person name="Kim K.H."/>
            <person name="Pangilinan J."/>
            <person name="Lipzen A."/>
            <person name="Riley R."/>
            <person name="Grigoriev I.V."/>
            <person name="Spatafora J.W."/>
            <person name="Choi I.-G."/>
        </authorList>
    </citation>
    <scope>NUCLEOTIDE SEQUENCE [LARGE SCALE GENOMIC DNA]</scope>
    <source>
        <strain evidence="13 14">KUC8140</strain>
    </source>
</reference>
<evidence type="ECO:0000256" key="6">
    <source>
        <dbReference type="ARBA" id="ARBA00022989"/>
    </source>
</evidence>
<sequence>MAARRTPPPQKSAFYPASDVATYRDLLLFEERLKKTAAILKRRKSRYQVFLVQLLAAICFLLSETFLQTSFMALSYKFLLRKSLPHAYSEDYNVQLHPYFAKGLLLVAVTTLILFFASGLYEEKIGYANRYVPHANRALRNFNMHLNVRHRPLRSRLLVNPLSFFTHRNSTEEPAAESRRSPSPDRRPKRGTSVPIPPIPPTSNPRGELIFSSRVDPTFRESYERYRAAFERKREEREQFDAAQTFFGWKLWPWNWFRPRAAPTPSPWRGHSPSNSALSRGRTTDTESTASTPASSRRSSPVPSSIRRRKGNIGGNRSGTPPGAVPSRLLPDRTRKDSFSFLLSGDQNFQ</sequence>
<evidence type="ECO:0000256" key="9">
    <source>
        <dbReference type="ARBA" id="ARBA00023242"/>
    </source>
</evidence>
<dbReference type="GO" id="GO:0019888">
    <property type="term" value="F:protein phosphatase regulator activity"/>
    <property type="evidence" value="ECO:0007669"/>
    <property type="project" value="InterPro"/>
</dbReference>
<keyword evidence="4" id="KW-0963">Cytoplasm</keyword>
<evidence type="ECO:0000256" key="10">
    <source>
        <dbReference type="ARBA" id="ARBA00030458"/>
    </source>
</evidence>
<feature type="transmembrane region" description="Helical" evidence="12">
    <location>
        <begin position="49"/>
        <end position="79"/>
    </location>
</feature>
<evidence type="ECO:0000256" key="3">
    <source>
        <dbReference type="ARBA" id="ARBA00010998"/>
    </source>
</evidence>
<feature type="region of interest" description="Disordered" evidence="11">
    <location>
        <begin position="169"/>
        <end position="211"/>
    </location>
</feature>
<evidence type="ECO:0000256" key="7">
    <source>
        <dbReference type="ARBA" id="ARBA00023098"/>
    </source>
</evidence>
<dbReference type="OrthoDB" id="5599171at2759"/>
<dbReference type="Pfam" id="PF03907">
    <property type="entry name" value="Spo7"/>
    <property type="match status" value="1"/>
</dbReference>
<keyword evidence="7" id="KW-0443">Lipid metabolism</keyword>
<evidence type="ECO:0000256" key="1">
    <source>
        <dbReference type="ARBA" id="ARBA00004232"/>
    </source>
</evidence>
<dbReference type="Proteomes" id="UP000053477">
    <property type="component" value="Unassembled WGS sequence"/>
</dbReference>
<dbReference type="GO" id="GO:0031965">
    <property type="term" value="C:nuclear membrane"/>
    <property type="evidence" value="ECO:0007669"/>
    <property type="project" value="UniProtKB-SubCell"/>
</dbReference>
<dbReference type="AlphaFoldDB" id="A0A0H2RSU9"/>
<feature type="transmembrane region" description="Helical" evidence="12">
    <location>
        <begin position="99"/>
        <end position="121"/>
    </location>
</feature>
<feature type="compositionally biased region" description="Low complexity" evidence="11">
    <location>
        <begin position="286"/>
        <end position="305"/>
    </location>
</feature>
<keyword evidence="8 12" id="KW-0472">Membrane</keyword>
<keyword evidence="9" id="KW-0539">Nucleus</keyword>
<keyword evidence="6 12" id="KW-1133">Transmembrane helix</keyword>
<evidence type="ECO:0000256" key="2">
    <source>
        <dbReference type="ARBA" id="ARBA00004496"/>
    </source>
</evidence>
<gene>
    <name evidence="13" type="ORF">SCHPADRAFT_829410</name>
</gene>
<organism evidence="13 14">
    <name type="scientific">Schizopora paradoxa</name>
    <dbReference type="NCBI Taxonomy" id="27342"/>
    <lineage>
        <taxon>Eukaryota</taxon>
        <taxon>Fungi</taxon>
        <taxon>Dikarya</taxon>
        <taxon>Basidiomycota</taxon>
        <taxon>Agaricomycotina</taxon>
        <taxon>Agaricomycetes</taxon>
        <taxon>Hymenochaetales</taxon>
        <taxon>Schizoporaceae</taxon>
        <taxon>Schizopora</taxon>
    </lineage>
</organism>
<dbReference type="GO" id="GO:0006629">
    <property type="term" value="P:lipid metabolic process"/>
    <property type="evidence" value="ECO:0007669"/>
    <property type="project" value="UniProtKB-KW"/>
</dbReference>
<feature type="region of interest" description="Disordered" evidence="11">
    <location>
        <begin position="263"/>
        <end position="332"/>
    </location>
</feature>
<dbReference type="InterPro" id="IPR005605">
    <property type="entry name" value="Spo7"/>
</dbReference>
<comment type="subcellular location">
    <subcellularLocation>
        <location evidence="2">Cytoplasm</location>
    </subcellularLocation>
    <subcellularLocation>
        <location evidence="1">Nucleus membrane</location>
        <topology evidence="1">Multi-pass membrane protein</topology>
    </subcellularLocation>
</comment>
<dbReference type="PANTHER" id="PTHR20996:SF1">
    <property type="entry name" value="NUCLEAR ENVELOPE PHOSPHATASE-REGULATORY SUBUNIT 1"/>
    <property type="match status" value="1"/>
</dbReference>
<dbReference type="GO" id="GO:0005737">
    <property type="term" value="C:cytoplasm"/>
    <property type="evidence" value="ECO:0007669"/>
    <property type="project" value="UniProtKB-SubCell"/>
</dbReference>
<evidence type="ECO:0000313" key="14">
    <source>
        <dbReference type="Proteomes" id="UP000053477"/>
    </source>
</evidence>
<proteinExistence type="inferred from homology"/>
<protein>
    <recommendedName>
        <fullName evidence="10">Transmembrane protein 188</fullName>
    </recommendedName>
</protein>
<accession>A0A0H2RSU9</accession>
<evidence type="ECO:0000256" key="8">
    <source>
        <dbReference type="ARBA" id="ARBA00023136"/>
    </source>
</evidence>
<evidence type="ECO:0000256" key="11">
    <source>
        <dbReference type="SAM" id="MobiDB-lite"/>
    </source>
</evidence>
<name>A0A0H2RSU9_9AGAM</name>
<dbReference type="PANTHER" id="PTHR20996">
    <property type="entry name" value="NUCLEAR ENVELOPE PHOSPHATASE-REGULATORY SUBUNIT 1"/>
    <property type="match status" value="1"/>
</dbReference>
<evidence type="ECO:0000313" key="13">
    <source>
        <dbReference type="EMBL" id="KLO12523.1"/>
    </source>
</evidence>
<comment type="similarity">
    <text evidence="3">Belongs to the CNEP1R1 family.</text>
</comment>
<evidence type="ECO:0000256" key="5">
    <source>
        <dbReference type="ARBA" id="ARBA00022692"/>
    </source>
</evidence>
<keyword evidence="14" id="KW-1185">Reference proteome</keyword>
<dbReference type="InterPro" id="IPR019168">
    <property type="entry name" value="NEP1-R1"/>
</dbReference>
<keyword evidence="5 12" id="KW-0812">Transmembrane</keyword>
<dbReference type="GO" id="GO:0071595">
    <property type="term" value="C:Nem1-Spo7 phosphatase complex"/>
    <property type="evidence" value="ECO:0007669"/>
    <property type="project" value="InterPro"/>
</dbReference>